<dbReference type="EMBL" id="VWXF01000002">
    <property type="protein sequence ID" value="NIF21573.1"/>
    <property type="molecule type" value="Genomic_DNA"/>
</dbReference>
<organism evidence="2 3">
    <name type="scientific">Candidatus Pantoea multigeneris</name>
    <dbReference type="NCBI Taxonomy" id="2608357"/>
    <lineage>
        <taxon>Bacteria</taxon>
        <taxon>Pseudomonadati</taxon>
        <taxon>Pseudomonadota</taxon>
        <taxon>Gammaproteobacteria</taxon>
        <taxon>Enterobacterales</taxon>
        <taxon>Erwiniaceae</taxon>
        <taxon>Pantoea</taxon>
    </lineage>
</organism>
<accession>A0ABX0RBS6</accession>
<evidence type="ECO:0000313" key="3">
    <source>
        <dbReference type="Proteomes" id="UP001515683"/>
    </source>
</evidence>
<dbReference type="InterPro" id="IPR047640">
    <property type="entry name" value="RpiR-like"/>
</dbReference>
<dbReference type="Pfam" id="PF01380">
    <property type="entry name" value="SIS"/>
    <property type="match status" value="1"/>
</dbReference>
<proteinExistence type="predicted"/>
<gene>
    <name evidence="2" type="ORF">F3J40_08190</name>
</gene>
<protein>
    <submittedName>
        <fullName evidence="2">MurR/RpiR family transcriptional regulator</fullName>
    </submittedName>
</protein>
<dbReference type="RefSeq" id="WP_167013564.1">
    <property type="nucleotide sequence ID" value="NZ_VWXF01000002.1"/>
</dbReference>
<dbReference type="InterPro" id="IPR046348">
    <property type="entry name" value="SIS_dom_sf"/>
</dbReference>
<sequence length="197" mass="22068">MTLFTVNLKVDSYRMTCDLMFDEDNREAIAAATGMLHHAERIAIFGLGASALLADYVSRLFNRYGKPAYVLNRTGSSLSEQLIHMRAGDVLIMMVQRSPHREGTTVLEEARRFGVQVILLTGSRNSLFSHHADCTIFIPRSAAEERIPVHGTPMICLEVLVLALAATEPTVPIKTINRLHELNTAINRPHKKRHDHD</sequence>
<dbReference type="PROSITE" id="PS51464">
    <property type="entry name" value="SIS"/>
    <property type="match status" value="1"/>
</dbReference>
<dbReference type="InterPro" id="IPR001347">
    <property type="entry name" value="SIS_dom"/>
</dbReference>
<keyword evidence="3" id="KW-1185">Reference proteome</keyword>
<comment type="caution">
    <text evidence="2">The sequence shown here is derived from an EMBL/GenBank/DDBJ whole genome shotgun (WGS) entry which is preliminary data.</text>
</comment>
<name>A0ABX0RBS6_9GAMM</name>
<evidence type="ECO:0000313" key="2">
    <source>
        <dbReference type="EMBL" id="NIF21573.1"/>
    </source>
</evidence>
<dbReference type="Gene3D" id="3.40.50.10490">
    <property type="entry name" value="Glucose-6-phosphate isomerase like protein, domain 1"/>
    <property type="match status" value="1"/>
</dbReference>
<evidence type="ECO:0000259" key="1">
    <source>
        <dbReference type="PROSITE" id="PS51464"/>
    </source>
</evidence>
<reference evidence="2 3" key="1">
    <citation type="journal article" date="2019" name="bioRxiv">
        <title>Bacteria contribute to plant secondary compound degradation in a generalist herbivore system.</title>
        <authorList>
            <person name="Francoeur C.B."/>
            <person name="Khadempour L."/>
            <person name="Moreira-Soto R.D."/>
            <person name="Gotting K."/>
            <person name="Book A.J."/>
            <person name="Pinto-Tomas A.A."/>
            <person name="Keefover-Ring K."/>
            <person name="Currie C.R."/>
        </authorList>
    </citation>
    <scope>NUCLEOTIDE SEQUENCE [LARGE SCALE GENOMIC DNA]</scope>
    <source>
        <strain evidence="2">Acro-835</strain>
    </source>
</reference>
<dbReference type="SUPFAM" id="SSF53697">
    <property type="entry name" value="SIS domain"/>
    <property type="match status" value="1"/>
</dbReference>
<dbReference type="Proteomes" id="UP001515683">
    <property type="component" value="Unassembled WGS sequence"/>
</dbReference>
<dbReference type="PANTHER" id="PTHR30514">
    <property type="entry name" value="GLUCOKINASE"/>
    <property type="match status" value="1"/>
</dbReference>
<dbReference type="CDD" id="cd05013">
    <property type="entry name" value="SIS_RpiR"/>
    <property type="match status" value="1"/>
</dbReference>
<dbReference type="InterPro" id="IPR035472">
    <property type="entry name" value="RpiR-like_SIS"/>
</dbReference>
<feature type="domain" description="SIS" evidence="1">
    <location>
        <begin position="32"/>
        <end position="175"/>
    </location>
</feature>